<sequence>MFANLFKIFTISMLSASVLSGCATKKLIDKDSVHTRDVRVNLVEDSVVAFGRPAQPIANLPANSLVIAGYKNSYILTQGGTQFVTIINRLDPKNIQMTRELSFYSEKNDGYFKGTLPLAYVKLQEDFNKQDLDFFIQNGAEECSTSSDNRMNAQRFCFNLKLEGMVYPRANNLSSLKALSKPYQVSIYTLGKETYKDHSTLNPLEKLALSPFAIAIDVVSFPFQAADKIFE</sequence>
<evidence type="ECO:0008006" key="3">
    <source>
        <dbReference type="Google" id="ProtNLM"/>
    </source>
</evidence>
<gene>
    <name evidence="1" type="ORF">HLH15_07550</name>
</gene>
<dbReference type="Proteomes" id="UP000555322">
    <property type="component" value="Unassembled WGS sequence"/>
</dbReference>
<proteinExistence type="predicted"/>
<evidence type="ECO:0000313" key="1">
    <source>
        <dbReference type="EMBL" id="NNH26338.1"/>
    </source>
</evidence>
<organism evidence="1 2">
    <name type="scientific">Acinetobacter terrestris</name>
    <dbReference type="NCBI Taxonomy" id="2529843"/>
    <lineage>
        <taxon>Bacteria</taxon>
        <taxon>Pseudomonadati</taxon>
        <taxon>Pseudomonadota</taxon>
        <taxon>Gammaproteobacteria</taxon>
        <taxon>Moraxellales</taxon>
        <taxon>Moraxellaceae</taxon>
        <taxon>Acinetobacter</taxon>
        <taxon>Acinetobacter Taxon 24</taxon>
    </lineage>
</organism>
<dbReference type="PROSITE" id="PS51257">
    <property type="entry name" value="PROKAR_LIPOPROTEIN"/>
    <property type="match status" value="1"/>
</dbReference>
<name>A0ABX1USZ4_9GAMM</name>
<comment type="caution">
    <text evidence="1">The sequence shown here is derived from an EMBL/GenBank/DDBJ whole genome shotgun (WGS) entry which is preliminary data.</text>
</comment>
<accession>A0ABX1USZ4</accession>
<keyword evidence="2" id="KW-1185">Reference proteome</keyword>
<dbReference type="RefSeq" id="WP_171536318.1">
    <property type="nucleotide sequence ID" value="NZ_JABERJ010000017.1"/>
</dbReference>
<reference evidence="1 2" key="1">
    <citation type="submission" date="2020-04" db="EMBL/GenBank/DDBJ databases">
        <title>Acinetobacter Taxon 24.</title>
        <authorList>
            <person name="Nemec A."/>
            <person name="Radolfova-Krizova L."/>
            <person name="Higgins P.G."/>
            <person name="Spanelova P."/>
        </authorList>
    </citation>
    <scope>NUCLEOTIDE SEQUENCE [LARGE SCALE GENOMIC DNA]</scope>
    <source>
        <strain evidence="1 2">ANC 5084</strain>
    </source>
</reference>
<evidence type="ECO:0000313" key="2">
    <source>
        <dbReference type="Proteomes" id="UP000555322"/>
    </source>
</evidence>
<dbReference type="EMBL" id="JABERJ010000017">
    <property type="protein sequence ID" value="NNH26338.1"/>
    <property type="molecule type" value="Genomic_DNA"/>
</dbReference>
<protein>
    <recommendedName>
        <fullName evidence="3">Lipoprotein</fullName>
    </recommendedName>
</protein>